<dbReference type="AlphaFoldDB" id="A0A2N5EJ50"/>
<keyword evidence="1" id="KW-0732">Signal</keyword>
<feature type="signal peptide" evidence="1">
    <location>
        <begin position="1"/>
        <end position="23"/>
    </location>
</feature>
<sequence length="143" mass="15815">MTRILLLLLALCGGVLAYTTWHAAALSHDLTDAQRIIGTLSAGIESRDKAISRLQEDAGAREQNELALRQLQGRAAAAALHREMQIQRENDADKTLRDWAAVPLPAAVRLHSRPAFSNARDYLGWLSSRDKLPDPGQQPEDQR</sequence>
<feature type="chain" id="PRO_5014878729" evidence="1">
    <location>
        <begin position="24"/>
        <end position="143"/>
    </location>
</feature>
<gene>
    <name evidence="2" type="ORF">CYR34_17650</name>
</gene>
<dbReference type="OrthoDB" id="8658549at2"/>
<keyword evidence="3" id="KW-1185">Reference proteome</keyword>
<evidence type="ECO:0000313" key="2">
    <source>
        <dbReference type="EMBL" id="PLR45428.1"/>
    </source>
</evidence>
<organism evidence="2 3">
    <name type="scientific">Chimaeribacter arupi</name>
    <dbReference type="NCBI Taxonomy" id="2060066"/>
    <lineage>
        <taxon>Bacteria</taxon>
        <taxon>Pseudomonadati</taxon>
        <taxon>Pseudomonadota</taxon>
        <taxon>Gammaproteobacteria</taxon>
        <taxon>Enterobacterales</taxon>
        <taxon>Yersiniaceae</taxon>
        <taxon>Chimaeribacter</taxon>
    </lineage>
</organism>
<evidence type="ECO:0000313" key="3">
    <source>
        <dbReference type="Proteomes" id="UP000234626"/>
    </source>
</evidence>
<reference evidence="2 3" key="1">
    <citation type="submission" date="2017-12" db="EMBL/GenBank/DDBJ databases">
        <title>Characterization of six clinical isolates of Enterochimera gen. nov., a novel genus of the Yersiniaciae family and the three species Enterochimera arupensis sp. nov., Enterochimera coloradensis sp. nov, and Enterochimera californica sp. nov.</title>
        <authorList>
            <person name="Rossi A."/>
            <person name="Fisher M."/>
        </authorList>
    </citation>
    <scope>NUCLEOTIDE SEQUENCE [LARGE SCALE GENOMIC DNA]</scope>
    <source>
        <strain evidence="2 3">2016Iso1</strain>
    </source>
</reference>
<name>A0A2N5EJ50_9GAMM</name>
<evidence type="ECO:0000256" key="1">
    <source>
        <dbReference type="SAM" id="SignalP"/>
    </source>
</evidence>
<dbReference type="EMBL" id="PJZK01000022">
    <property type="protein sequence ID" value="PLR45428.1"/>
    <property type="molecule type" value="Genomic_DNA"/>
</dbReference>
<protein>
    <submittedName>
        <fullName evidence="2">LysB family transcriptional regulator</fullName>
    </submittedName>
</protein>
<accession>A0A2N5EJ50</accession>
<proteinExistence type="predicted"/>
<dbReference type="NCBIfam" id="TIGR03495">
    <property type="entry name" value="phage_LysB"/>
    <property type="match status" value="1"/>
</dbReference>
<dbReference type="RefSeq" id="WP_101835746.1">
    <property type="nucleotide sequence ID" value="NZ_PJZK01000022.1"/>
</dbReference>
<dbReference type="InterPro" id="IPR020000">
    <property type="entry name" value="Phage_P2_LysB"/>
</dbReference>
<comment type="caution">
    <text evidence="2">The sequence shown here is derived from an EMBL/GenBank/DDBJ whole genome shotgun (WGS) entry which is preliminary data.</text>
</comment>
<dbReference type="Proteomes" id="UP000234626">
    <property type="component" value="Unassembled WGS sequence"/>
</dbReference>